<dbReference type="AlphaFoldDB" id="A0A382EJK8"/>
<evidence type="ECO:0000313" key="1">
    <source>
        <dbReference type="EMBL" id="SVB50057.1"/>
    </source>
</evidence>
<protein>
    <submittedName>
        <fullName evidence="1">Uncharacterized protein</fullName>
    </submittedName>
</protein>
<feature type="non-terminal residue" evidence="1">
    <location>
        <position position="560"/>
    </location>
</feature>
<accession>A0A382EJK8</accession>
<dbReference type="EMBL" id="UINC01044506">
    <property type="protein sequence ID" value="SVB50057.1"/>
    <property type="molecule type" value="Genomic_DNA"/>
</dbReference>
<organism evidence="1">
    <name type="scientific">marine metagenome</name>
    <dbReference type="NCBI Taxonomy" id="408172"/>
    <lineage>
        <taxon>unclassified sequences</taxon>
        <taxon>metagenomes</taxon>
        <taxon>ecological metagenomes</taxon>
    </lineage>
</organism>
<sequence>AAGMELGYVVGAIHPRMVRLPYFSIDDSQPQILSTSGVFISSYLDWYTSHASSLHGAPRQADELMHLNGGCRYLAASDGRRRGLKERWVLTVSRRFEEVLPSLPAPEKSLSSISNPERIYCELPEMESGEEAYIEAYERLRMFRQLGMNDLLVLHPDSTWDDGHGGTRALEPQGAPAKGGDDAFREYLDAIGDLELPFALAVAFRDISPLDGNWSTDHAGLGSEGDLISTMTGRYLLKPRSIAELAPKTLAYVNENYKPHAFYLRHLASQPPWKRVDCDARLEDEAAGYRHTLQAEQALLAALRDDPETQVVVDGGQHWLHRGLIEAVIARLSGDDPSAEPLVVDFALRHMDRQQVGIGIGSPEDFLGQDVPEDARDSRSPAFDRYLATTIAFGHAGLVPDLVRWGLPAVAKVYYMLRHLQTFYLGVAVESIHYQRGGNLLETTEALVAGAHELSQVRIVYANGLHIYVNGSTEESWDITVDEETIYHLPPASFLAHGADGLLVYSADAGQGRIDFVQCDDYLYCDTRGERLTVGPITVRGAAVVTHQDWQIDVYPIDTT</sequence>
<proteinExistence type="predicted"/>
<gene>
    <name evidence="1" type="ORF">METZ01_LOCUS202911</name>
</gene>
<name>A0A382EJK8_9ZZZZ</name>
<feature type="non-terminal residue" evidence="1">
    <location>
        <position position="1"/>
    </location>
</feature>
<reference evidence="1" key="1">
    <citation type="submission" date="2018-05" db="EMBL/GenBank/DDBJ databases">
        <authorList>
            <person name="Lanie J.A."/>
            <person name="Ng W.-L."/>
            <person name="Kazmierczak K.M."/>
            <person name="Andrzejewski T.M."/>
            <person name="Davidsen T.M."/>
            <person name="Wayne K.J."/>
            <person name="Tettelin H."/>
            <person name="Glass J.I."/>
            <person name="Rusch D."/>
            <person name="Podicherti R."/>
            <person name="Tsui H.-C.T."/>
            <person name="Winkler M.E."/>
        </authorList>
    </citation>
    <scope>NUCLEOTIDE SEQUENCE</scope>
</reference>